<evidence type="ECO:0000313" key="4">
    <source>
        <dbReference type="Proteomes" id="UP001381693"/>
    </source>
</evidence>
<evidence type="ECO:0000313" key="3">
    <source>
        <dbReference type="EMBL" id="KAK7074835.1"/>
    </source>
</evidence>
<feature type="region of interest" description="Disordered" evidence="1">
    <location>
        <begin position="1"/>
        <end position="40"/>
    </location>
</feature>
<dbReference type="AlphaFoldDB" id="A0AAN8WYU5"/>
<accession>A0AAN8WYU5</accession>
<reference evidence="3 4" key="1">
    <citation type="submission" date="2023-11" db="EMBL/GenBank/DDBJ databases">
        <title>Halocaridina rubra genome assembly.</title>
        <authorList>
            <person name="Smith C."/>
        </authorList>
    </citation>
    <scope>NUCLEOTIDE SEQUENCE [LARGE SCALE GENOMIC DNA]</scope>
    <source>
        <strain evidence="3">EP-1</strain>
        <tissue evidence="3">Whole</tissue>
    </source>
</reference>
<keyword evidence="2" id="KW-0812">Transmembrane</keyword>
<feature type="transmembrane region" description="Helical" evidence="2">
    <location>
        <begin position="161"/>
        <end position="186"/>
    </location>
</feature>
<name>A0AAN8WYU5_HALRR</name>
<feature type="region of interest" description="Disordered" evidence="1">
    <location>
        <begin position="613"/>
        <end position="639"/>
    </location>
</feature>
<evidence type="ECO:0000256" key="2">
    <source>
        <dbReference type="SAM" id="Phobius"/>
    </source>
</evidence>
<sequence length="693" mass="77989">MSEIKTEKREIRTNSLVETLAPEESGEGTEPTIDKDIKNSTSSSCQTTTFNESLTFLFFVANLLGISVVRRSKEGELYICPKQMALSGVSLCMVVLSLVVCLGVFFSKDSSYEQKILLLPVLSSTSFCLYSYTLWLVKSGKLLAYIKEVDECRIKLKQGHLMPLGVVFSFCYSFIYTFSVYMIVPLPDHIFSIPSQYLGYILLVSVFFTCLVPAILDLYSFSFTFALVVALRMLRSDAQTINRWTKEETNAVANTWIRYRNILGIFNGIFSYLFHVRTLLFIGHALTHSFTLVSIDWKIECAVYFWALSASFGEVLLRFLLVCQSGQYLIIAQENVIKVVREAHFNLCAKSPSGEETLGHVDFDSWTMDEITTIPPGSTDTIHDTSERYHQYEEPVIEYRTSEDRVEMDLNILPAETKPENDITNEKPSCITDLKTLSNPDVDSTQGTISNKMSGDIAVSQSLIVDGVKKRSYSAETNNINVASESISDVTEAKLGHTLGIQRKQSLPDNLWLNDKTPVVMNKMNVEDDKDNIIEEIRVTSTKKDEIAEVISKAKLISVETATLPGASETIEKMDDTGAVERCDKVAEIVKIVTKIRDSSLCKHTPLAVHQVNQPGRKRENGEGRDMTETPSADGNRIEKRHLDLEEKLTEIGEEQHASSVTVLDHLDKICLRNFLRHLEEFPFQAKVWGGRP</sequence>
<feature type="transmembrane region" description="Helical" evidence="2">
    <location>
        <begin position="84"/>
        <end position="105"/>
    </location>
</feature>
<keyword evidence="2" id="KW-0472">Membrane</keyword>
<feature type="non-terminal residue" evidence="3">
    <location>
        <position position="693"/>
    </location>
</feature>
<feature type="transmembrane region" description="Helical" evidence="2">
    <location>
        <begin position="198"/>
        <end position="231"/>
    </location>
</feature>
<keyword evidence="4" id="KW-1185">Reference proteome</keyword>
<dbReference type="EMBL" id="JAXCGZ010011437">
    <property type="protein sequence ID" value="KAK7074835.1"/>
    <property type="molecule type" value="Genomic_DNA"/>
</dbReference>
<feature type="compositionally biased region" description="Basic and acidic residues" evidence="1">
    <location>
        <begin position="1"/>
        <end position="12"/>
    </location>
</feature>
<evidence type="ECO:0000256" key="1">
    <source>
        <dbReference type="SAM" id="MobiDB-lite"/>
    </source>
</evidence>
<protein>
    <submittedName>
        <fullName evidence="3">Uncharacterized protein</fullName>
    </submittedName>
</protein>
<proteinExistence type="predicted"/>
<feature type="transmembrane region" description="Helical" evidence="2">
    <location>
        <begin position="117"/>
        <end position="137"/>
    </location>
</feature>
<gene>
    <name evidence="3" type="ORF">SK128_004367</name>
</gene>
<organism evidence="3 4">
    <name type="scientific">Halocaridina rubra</name>
    <name type="common">Hawaiian red shrimp</name>
    <dbReference type="NCBI Taxonomy" id="373956"/>
    <lineage>
        <taxon>Eukaryota</taxon>
        <taxon>Metazoa</taxon>
        <taxon>Ecdysozoa</taxon>
        <taxon>Arthropoda</taxon>
        <taxon>Crustacea</taxon>
        <taxon>Multicrustacea</taxon>
        <taxon>Malacostraca</taxon>
        <taxon>Eumalacostraca</taxon>
        <taxon>Eucarida</taxon>
        <taxon>Decapoda</taxon>
        <taxon>Pleocyemata</taxon>
        <taxon>Caridea</taxon>
        <taxon>Atyoidea</taxon>
        <taxon>Atyidae</taxon>
        <taxon>Halocaridina</taxon>
    </lineage>
</organism>
<comment type="caution">
    <text evidence="3">The sequence shown here is derived from an EMBL/GenBank/DDBJ whole genome shotgun (WGS) entry which is preliminary data.</text>
</comment>
<feature type="transmembrane region" description="Helical" evidence="2">
    <location>
        <begin position="262"/>
        <end position="283"/>
    </location>
</feature>
<keyword evidence="2" id="KW-1133">Transmembrane helix</keyword>
<dbReference type="Proteomes" id="UP001381693">
    <property type="component" value="Unassembled WGS sequence"/>
</dbReference>
<feature type="compositionally biased region" description="Basic and acidic residues" evidence="1">
    <location>
        <begin position="617"/>
        <end position="628"/>
    </location>
</feature>